<name>A0A2P8R2T8_9BACT</name>
<dbReference type="AlphaFoldDB" id="A0A2P8R2T8"/>
<organism evidence="1 2">
    <name type="scientific">Campylobacter blaseri</name>
    <dbReference type="NCBI Taxonomy" id="2042961"/>
    <lineage>
        <taxon>Bacteria</taxon>
        <taxon>Pseudomonadati</taxon>
        <taxon>Campylobacterota</taxon>
        <taxon>Epsilonproteobacteria</taxon>
        <taxon>Campylobacterales</taxon>
        <taxon>Campylobacteraceae</taxon>
        <taxon>Campylobacter</taxon>
    </lineage>
</organism>
<comment type="caution">
    <text evidence="1">The sequence shown here is derived from an EMBL/GenBank/DDBJ whole genome shotgun (WGS) entry which is preliminary data.</text>
</comment>
<reference evidence="2" key="1">
    <citation type="submission" date="2017-10" db="EMBL/GenBank/DDBJ databases">
        <title>Campylobacter species from seals.</title>
        <authorList>
            <person name="Gilbert M.J."/>
            <person name="Zomer A.L."/>
            <person name="Timmerman A.J."/>
            <person name="Duim B."/>
            <person name="Wagenaar J.A."/>
        </authorList>
    </citation>
    <scope>NUCLEOTIDE SEQUENCE [LARGE SCALE GENOMIC DNA]</scope>
    <source>
        <strain evidence="2">17S00004-5</strain>
    </source>
</reference>
<protein>
    <submittedName>
        <fullName evidence="1">Uncharacterized protein</fullName>
    </submittedName>
</protein>
<proteinExistence type="predicted"/>
<gene>
    <name evidence="1" type="ORF">CQ405_03375</name>
</gene>
<dbReference type="OrthoDB" id="5365531at2"/>
<evidence type="ECO:0000313" key="2">
    <source>
        <dbReference type="Proteomes" id="UP000240535"/>
    </source>
</evidence>
<dbReference type="EMBL" id="PDHH01000002">
    <property type="protein sequence ID" value="PSM52778.1"/>
    <property type="molecule type" value="Genomic_DNA"/>
</dbReference>
<keyword evidence="2" id="KW-1185">Reference proteome</keyword>
<sequence length="182" mass="20534">MESKDKLIAIIVISAIVGSVYSYSQFLTHDENIQKIKTQNENAKIIADLAKNKELQNACNAPKSTTLKTLKDDESVSFSNGGNSLTKNDLKNYDFKEIEDTTQTEDKEGAFSILGYEKTNDGRKKFKIILDNKNQWANADIIDVRARMALAKASIEEREVSLKLRVVKEYNKIKEVVILSVE</sequence>
<dbReference type="RefSeq" id="WP_106870612.1">
    <property type="nucleotide sequence ID" value="NZ_CP053841.1"/>
</dbReference>
<evidence type="ECO:0000313" key="1">
    <source>
        <dbReference type="EMBL" id="PSM52778.1"/>
    </source>
</evidence>
<accession>A0A2P8R2T8</accession>
<dbReference type="Proteomes" id="UP000240535">
    <property type="component" value="Unassembled WGS sequence"/>
</dbReference>